<protein>
    <submittedName>
        <fullName evidence="4">Uncharacterized protein</fullName>
    </submittedName>
</protein>
<keyword evidence="2" id="KW-0812">Transmembrane</keyword>
<feature type="transmembrane region" description="Helical" evidence="2">
    <location>
        <begin position="77"/>
        <end position="95"/>
    </location>
</feature>
<dbReference type="EMBL" id="CAJNOG010000881">
    <property type="protein sequence ID" value="CAF1376051.1"/>
    <property type="molecule type" value="Genomic_DNA"/>
</dbReference>
<dbReference type="Proteomes" id="UP000663844">
    <property type="component" value="Unassembled WGS sequence"/>
</dbReference>
<dbReference type="EMBL" id="CAJOAZ010004682">
    <property type="protein sequence ID" value="CAF4070767.1"/>
    <property type="molecule type" value="Genomic_DNA"/>
</dbReference>
<sequence length="116" mass="13376">MQHLLAQGPCIGNRTKRNNDNQASSTNHIYALQTTISDHRKIVFYLMNNMIKVTELEQHYAEQLGKIEPIWKSWRDISLLLLMVICMEIPVYFVISRIRLLGALALHKKPNATMNG</sequence>
<name>A0A819TCN6_9BILA</name>
<reference evidence="4" key="1">
    <citation type="submission" date="2021-02" db="EMBL/GenBank/DDBJ databases">
        <authorList>
            <person name="Nowell W R."/>
        </authorList>
    </citation>
    <scope>NUCLEOTIDE SEQUENCE</scope>
</reference>
<dbReference type="AlphaFoldDB" id="A0A819TCN6"/>
<dbReference type="Proteomes" id="UP000663845">
    <property type="component" value="Unassembled WGS sequence"/>
</dbReference>
<gene>
    <name evidence="3" type="ORF">JYZ213_LOCUS36393</name>
    <name evidence="4" type="ORF">OXD698_LOCUS33708</name>
</gene>
<accession>A0A819TCN6</accession>
<organism evidence="4 5">
    <name type="scientific">Adineta steineri</name>
    <dbReference type="NCBI Taxonomy" id="433720"/>
    <lineage>
        <taxon>Eukaryota</taxon>
        <taxon>Metazoa</taxon>
        <taxon>Spiralia</taxon>
        <taxon>Gnathifera</taxon>
        <taxon>Rotifera</taxon>
        <taxon>Eurotatoria</taxon>
        <taxon>Bdelloidea</taxon>
        <taxon>Adinetida</taxon>
        <taxon>Adinetidae</taxon>
        <taxon>Adineta</taxon>
    </lineage>
</organism>
<evidence type="ECO:0000313" key="4">
    <source>
        <dbReference type="EMBL" id="CAF4070767.1"/>
    </source>
</evidence>
<evidence type="ECO:0000256" key="2">
    <source>
        <dbReference type="SAM" id="Phobius"/>
    </source>
</evidence>
<proteinExistence type="predicted"/>
<comment type="caution">
    <text evidence="4">The sequence shown here is derived from an EMBL/GenBank/DDBJ whole genome shotgun (WGS) entry which is preliminary data.</text>
</comment>
<evidence type="ECO:0000313" key="3">
    <source>
        <dbReference type="EMBL" id="CAF1376051.1"/>
    </source>
</evidence>
<evidence type="ECO:0000256" key="1">
    <source>
        <dbReference type="SAM" id="MobiDB-lite"/>
    </source>
</evidence>
<keyword evidence="2" id="KW-1133">Transmembrane helix</keyword>
<keyword evidence="2" id="KW-0472">Membrane</keyword>
<feature type="region of interest" description="Disordered" evidence="1">
    <location>
        <begin position="1"/>
        <end position="22"/>
    </location>
</feature>
<evidence type="ECO:0000313" key="5">
    <source>
        <dbReference type="Proteomes" id="UP000663844"/>
    </source>
</evidence>